<keyword evidence="2" id="KW-1185">Reference proteome</keyword>
<dbReference type="AlphaFoldDB" id="G4ZD20"/>
<dbReference type="GeneID" id="20642006"/>
<dbReference type="InParanoid" id="G4ZD20"/>
<dbReference type="EMBL" id="JH159154">
    <property type="protein sequence ID" value="EGZ18968.1"/>
    <property type="molecule type" value="Genomic_DNA"/>
</dbReference>
<accession>G4ZD20</accession>
<gene>
    <name evidence="1" type="ORF">PHYSODRAFT_301406</name>
</gene>
<organism evidence="1 2">
    <name type="scientific">Phytophthora sojae (strain P6497)</name>
    <name type="common">Soybean stem and root rot agent</name>
    <name type="synonym">Phytophthora megasperma f. sp. glycines</name>
    <dbReference type="NCBI Taxonomy" id="1094619"/>
    <lineage>
        <taxon>Eukaryota</taxon>
        <taxon>Sar</taxon>
        <taxon>Stramenopiles</taxon>
        <taxon>Oomycota</taxon>
        <taxon>Peronosporomycetes</taxon>
        <taxon>Peronosporales</taxon>
        <taxon>Peronosporaceae</taxon>
        <taxon>Phytophthora</taxon>
    </lineage>
</organism>
<dbReference type="InterPro" id="IPR036691">
    <property type="entry name" value="Endo/exonu/phosph_ase_sf"/>
</dbReference>
<dbReference type="Gene3D" id="3.60.10.10">
    <property type="entry name" value="Endonuclease/exonuclease/phosphatase"/>
    <property type="match status" value="1"/>
</dbReference>
<proteinExistence type="predicted"/>
<dbReference type="OMA" id="IKMRERT"/>
<dbReference type="SMR" id="G4ZD20"/>
<reference evidence="1 2" key="1">
    <citation type="journal article" date="2006" name="Science">
        <title>Phytophthora genome sequences uncover evolutionary origins and mechanisms of pathogenesis.</title>
        <authorList>
            <person name="Tyler B.M."/>
            <person name="Tripathy S."/>
            <person name="Zhang X."/>
            <person name="Dehal P."/>
            <person name="Jiang R.H."/>
            <person name="Aerts A."/>
            <person name="Arredondo F.D."/>
            <person name="Baxter L."/>
            <person name="Bensasson D."/>
            <person name="Beynon J.L."/>
            <person name="Chapman J."/>
            <person name="Damasceno C.M."/>
            <person name="Dorrance A.E."/>
            <person name="Dou D."/>
            <person name="Dickerman A.W."/>
            <person name="Dubchak I.L."/>
            <person name="Garbelotto M."/>
            <person name="Gijzen M."/>
            <person name="Gordon S.G."/>
            <person name="Govers F."/>
            <person name="Grunwald N.J."/>
            <person name="Huang W."/>
            <person name="Ivors K.L."/>
            <person name="Jones R.W."/>
            <person name="Kamoun S."/>
            <person name="Krampis K."/>
            <person name="Lamour K.H."/>
            <person name="Lee M.K."/>
            <person name="McDonald W.H."/>
            <person name="Medina M."/>
            <person name="Meijer H.J."/>
            <person name="Nordberg E.K."/>
            <person name="Maclean D.J."/>
            <person name="Ospina-Giraldo M.D."/>
            <person name="Morris P.F."/>
            <person name="Phuntumart V."/>
            <person name="Putnam N.H."/>
            <person name="Rash S."/>
            <person name="Rose J.K."/>
            <person name="Sakihama Y."/>
            <person name="Salamov A.A."/>
            <person name="Savidor A."/>
            <person name="Scheuring C.F."/>
            <person name="Smith B.M."/>
            <person name="Sobral B.W."/>
            <person name="Terry A."/>
            <person name="Torto-Alalibo T.A."/>
            <person name="Win J."/>
            <person name="Xu Z."/>
            <person name="Zhang H."/>
            <person name="Grigoriev I.V."/>
            <person name="Rokhsar D.S."/>
            <person name="Boore J.L."/>
        </authorList>
    </citation>
    <scope>NUCLEOTIDE SEQUENCE [LARGE SCALE GENOMIC DNA]</scope>
    <source>
        <strain evidence="1 2">P6497</strain>
    </source>
</reference>
<dbReference type="Proteomes" id="UP000002640">
    <property type="component" value="Unassembled WGS sequence"/>
</dbReference>
<protein>
    <recommendedName>
        <fullName evidence="3">Endonuclease/exonuclease/phosphatase domain-containing protein</fullName>
    </recommendedName>
</protein>
<evidence type="ECO:0000313" key="1">
    <source>
        <dbReference type="EMBL" id="EGZ18968.1"/>
    </source>
</evidence>
<evidence type="ECO:0008006" key="3">
    <source>
        <dbReference type="Google" id="ProtNLM"/>
    </source>
</evidence>
<dbReference type="RefSeq" id="XP_009528026.1">
    <property type="nucleotide sequence ID" value="XM_009529731.1"/>
</dbReference>
<sequence length="153" mass="18192">MFDYHIDEEKDVRPATHRKDVRIITQNVRGFRKSDMWEWLAAWRGIPMMHHPALIILQETHMQTEAERDELIQRWQLLWGQPESASPLSYWSVGSHKEGGVGVLVFPDYQQSVRPWNRHLWSTRTLGVQLNELHVLNLYAPSSKKQKREQFFC</sequence>
<dbReference type="KEGG" id="psoj:PHYSODRAFT_301406"/>
<name>G4ZD20_PHYSP</name>
<dbReference type="SUPFAM" id="SSF56219">
    <property type="entry name" value="DNase I-like"/>
    <property type="match status" value="1"/>
</dbReference>
<evidence type="ECO:0000313" key="2">
    <source>
        <dbReference type="Proteomes" id="UP000002640"/>
    </source>
</evidence>